<feature type="transmembrane region" description="Helical" evidence="8">
    <location>
        <begin position="142"/>
        <end position="160"/>
    </location>
</feature>
<comment type="caution">
    <text evidence="9">The sequence shown here is derived from an EMBL/GenBank/DDBJ whole genome shotgun (WGS) entry which is preliminary data.</text>
</comment>
<evidence type="ECO:0000256" key="6">
    <source>
        <dbReference type="ARBA" id="ARBA00022989"/>
    </source>
</evidence>
<keyword evidence="2" id="KW-0813">Transport</keyword>
<evidence type="ECO:0000256" key="8">
    <source>
        <dbReference type="SAM" id="Phobius"/>
    </source>
</evidence>
<feature type="transmembrane region" description="Helical" evidence="8">
    <location>
        <begin position="20"/>
        <end position="40"/>
    </location>
</feature>
<evidence type="ECO:0000256" key="4">
    <source>
        <dbReference type="ARBA" id="ARBA00022519"/>
    </source>
</evidence>
<feature type="transmembrane region" description="Helical" evidence="8">
    <location>
        <begin position="284"/>
        <end position="306"/>
    </location>
</feature>
<comment type="subcellular location">
    <subcellularLocation>
        <location evidence="1">Cell membrane</location>
        <topology evidence="1">Multi-pass membrane protein</topology>
    </subcellularLocation>
</comment>
<organism evidence="9">
    <name type="scientific">bioreactor metagenome</name>
    <dbReference type="NCBI Taxonomy" id="1076179"/>
    <lineage>
        <taxon>unclassified sequences</taxon>
        <taxon>metagenomes</taxon>
        <taxon>ecological metagenomes</taxon>
    </lineage>
</organism>
<reference evidence="9" key="1">
    <citation type="submission" date="2019-08" db="EMBL/GenBank/DDBJ databases">
        <authorList>
            <person name="Kucharzyk K."/>
            <person name="Murdoch R.W."/>
            <person name="Higgins S."/>
            <person name="Loffler F."/>
        </authorList>
    </citation>
    <scope>NUCLEOTIDE SEQUENCE</scope>
</reference>
<dbReference type="PANTHER" id="PTHR32196">
    <property type="entry name" value="ABC TRANSPORTER PERMEASE PROTEIN YPHD-RELATED-RELATED"/>
    <property type="match status" value="1"/>
</dbReference>
<accession>A0A644WVK7</accession>
<evidence type="ECO:0000256" key="1">
    <source>
        <dbReference type="ARBA" id="ARBA00004651"/>
    </source>
</evidence>
<keyword evidence="5 8" id="KW-0812">Transmembrane</keyword>
<dbReference type="InterPro" id="IPR001851">
    <property type="entry name" value="ABC_transp_permease"/>
</dbReference>
<gene>
    <name evidence="9" type="primary">rbsC_19</name>
    <name evidence="9" type="ORF">SDC9_52409</name>
</gene>
<name>A0A644WVK7_9ZZZZ</name>
<keyword evidence="6 8" id="KW-1133">Transmembrane helix</keyword>
<evidence type="ECO:0000256" key="7">
    <source>
        <dbReference type="ARBA" id="ARBA00023136"/>
    </source>
</evidence>
<keyword evidence="3" id="KW-1003">Cell membrane</keyword>
<keyword evidence="4" id="KW-0997">Cell inner membrane</keyword>
<evidence type="ECO:0000256" key="2">
    <source>
        <dbReference type="ARBA" id="ARBA00022448"/>
    </source>
</evidence>
<feature type="transmembrane region" description="Helical" evidence="8">
    <location>
        <begin position="112"/>
        <end position="135"/>
    </location>
</feature>
<dbReference type="PANTHER" id="PTHR32196:SF71">
    <property type="entry name" value="AUTOINDUCER 2 IMPORT SYSTEM PERMEASE PROTEIN LSRD"/>
    <property type="match status" value="1"/>
</dbReference>
<keyword evidence="7 8" id="KW-0472">Membrane</keyword>
<evidence type="ECO:0000256" key="3">
    <source>
        <dbReference type="ARBA" id="ARBA00022475"/>
    </source>
</evidence>
<dbReference type="CDD" id="cd06579">
    <property type="entry name" value="TM_PBP1_transp_AraH_like"/>
    <property type="match status" value="1"/>
</dbReference>
<protein>
    <submittedName>
        <fullName evidence="9">Ribose import permease protein RbsC</fullName>
    </submittedName>
</protein>
<dbReference type="GO" id="GO:0022857">
    <property type="term" value="F:transmembrane transporter activity"/>
    <property type="evidence" value="ECO:0007669"/>
    <property type="project" value="InterPro"/>
</dbReference>
<dbReference type="GO" id="GO:0005886">
    <property type="term" value="C:plasma membrane"/>
    <property type="evidence" value="ECO:0007669"/>
    <property type="project" value="UniProtKB-SubCell"/>
</dbReference>
<dbReference type="EMBL" id="VSSQ01001199">
    <property type="protein sequence ID" value="MPM06113.1"/>
    <property type="molecule type" value="Genomic_DNA"/>
</dbReference>
<feature type="transmembrane region" description="Helical" evidence="8">
    <location>
        <begin position="180"/>
        <end position="202"/>
    </location>
</feature>
<sequence>MEAKAGMRRQFNTKTFLGKYAMYLILISLIAVFGIIEPAFFTGRNFVNILTSESSRGLLALGVAFCIISRGIDLSLGSVMAVSSVFAASLVQKLSYSTLILPGLVNLPPIPAWVAFLVGILVGTSFGLINGLLIAYTKIHPFIATLGSMVVARGVALLYTNAYPVPMLREDFTQIGQGTMFGFLPNIVVVFLVMIVIANLLLNHTRFGKNLFAVGGNVDAARASGINVERTLVATYCWSSFCAALAGVMVTARSASGIASLGDGYELDGIAAATVGGVSQTGGVGSIIGCLGGILVLGVINNGLMITGVSPYLQKIIKGIIIVVAVVFDMRKVARKR</sequence>
<dbReference type="Pfam" id="PF02653">
    <property type="entry name" value="BPD_transp_2"/>
    <property type="match status" value="1"/>
</dbReference>
<proteinExistence type="predicted"/>
<dbReference type="AlphaFoldDB" id="A0A644WVK7"/>
<evidence type="ECO:0000256" key="5">
    <source>
        <dbReference type="ARBA" id="ARBA00022692"/>
    </source>
</evidence>
<evidence type="ECO:0000313" key="9">
    <source>
        <dbReference type="EMBL" id="MPM06113.1"/>
    </source>
</evidence>
<feature type="transmembrane region" description="Helical" evidence="8">
    <location>
        <begin position="312"/>
        <end position="330"/>
    </location>
</feature>